<name>A0ABY0A7V6_9BURK</name>
<dbReference type="Proteomes" id="UP000271137">
    <property type="component" value="Unassembled WGS sequence"/>
</dbReference>
<evidence type="ECO:0000313" key="3">
    <source>
        <dbReference type="EMBL" id="RSZ38620.1"/>
    </source>
</evidence>
<evidence type="ECO:0000313" key="4">
    <source>
        <dbReference type="Proteomes" id="UP000271137"/>
    </source>
</evidence>
<keyword evidence="4" id="KW-1185">Reference proteome</keyword>
<dbReference type="GO" id="GO:0004519">
    <property type="term" value="F:endonuclease activity"/>
    <property type="evidence" value="ECO:0007669"/>
    <property type="project" value="UniProtKB-KW"/>
</dbReference>
<gene>
    <name evidence="3" type="ORF">EJO66_09525</name>
</gene>
<keyword evidence="3" id="KW-0540">Nuclease</keyword>
<evidence type="ECO:0000259" key="2">
    <source>
        <dbReference type="Pfam" id="PF13391"/>
    </source>
</evidence>
<accession>A0ABY0A7V6</accession>
<feature type="compositionally biased region" description="Basic and acidic residues" evidence="1">
    <location>
        <begin position="424"/>
        <end position="436"/>
    </location>
</feature>
<keyword evidence="3" id="KW-0378">Hydrolase</keyword>
<dbReference type="Pfam" id="PF13391">
    <property type="entry name" value="HNH_2"/>
    <property type="match status" value="1"/>
</dbReference>
<protein>
    <submittedName>
        <fullName evidence="3">HNH endonuclease</fullName>
    </submittedName>
</protein>
<dbReference type="EMBL" id="RXFQ01000005">
    <property type="protein sequence ID" value="RSZ38620.1"/>
    <property type="molecule type" value="Genomic_DNA"/>
</dbReference>
<organism evidence="3 4">
    <name type="scientific">Variovorax beijingensis</name>
    <dbReference type="NCBI Taxonomy" id="2496117"/>
    <lineage>
        <taxon>Bacteria</taxon>
        <taxon>Pseudomonadati</taxon>
        <taxon>Pseudomonadota</taxon>
        <taxon>Betaproteobacteria</taxon>
        <taxon>Burkholderiales</taxon>
        <taxon>Comamonadaceae</taxon>
        <taxon>Variovorax</taxon>
    </lineage>
</organism>
<comment type="caution">
    <text evidence="3">The sequence shown here is derived from an EMBL/GenBank/DDBJ whole genome shotgun (WGS) entry which is preliminary data.</text>
</comment>
<feature type="region of interest" description="Disordered" evidence="1">
    <location>
        <begin position="422"/>
        <end position="443"/>
    </location>
</feature>
<dbReference type="RefSeq" id="WP_125965166.1">
    <property type="nucleotide sequence ID" value="NZ_RXFQ01000005.1"/>
</dbReference>
<proteinExistence type="predicted"/>
<reference evidence="3 4" key="1">
    <citation type="submission" date="2018-12" db="EMBL/GenBank/DDBJ databases">
        <title>The genome sequences of strain 502.</title>
        <authorList>
            <person name="Gao J."/>
            <person name="Sun J."/>
        </authorList>
    </citation>
    <scope>NUCLEOTIDE SEQUENCE [LARGE SCALE GENOMIC DNA]</scope>
    <source>
        <strain evidence="3 4">502</strain>
    </source>
</reference>
<feature type="domain" description="HNH nuclease" evidence="2">
    <location>
        <begin position="348"/>
        <end position="398"/>
    </location>
</feature>
<evidence type="ECO:0000256" key="1">
    <source>
        <dbReference type="SAM" id="MobiDB-lite"/>
    </source>
</evidence>
<dbReference type="InterPro" id="IPR003615">
    <property type="entry name" value="HNH_nuc"/>
</dbReference>
<keyword evidence="3" id="KW-0255">Endonuclease</keyword>
<sequence length="453" mass="49395">MAVQPVEWVLVVYYGPAAHQATYGRQVRGGGYTKDFIQLSRKKEFLDEVANLFSVSASATDPIPLTYQWWPAETASGAFVFKSADRPHLKWDTSSGAPQVWKMTLAPSDATPETIPGDPSHLDVVDAENELGLLASRGAGQPYLLAIKLRDESRKLHLRAYLRNPSSGYAWADLGLVPQEVQTLAAKTSRTSALAWSLFQSGGTALSPQVANALSQLDASGDHPAVIEALDMDTGRALIAYLRHPGHGLFFDPTQNHAAWVQSAPLPPQITASVDALLQILEARFPAVPQGDAAAETLEADPDEVEAFREQIEEKSYEVPDSTATIKTRGSAQKAFAGAVKANYGHQCAITGIVTKDFLVASHIVPWSADQSIRLDPSNGICLSLLVDRAFEKGQLLIEDDLTIRIDWDKVGSDRALRNQLEPYDGKKLKAPEKQDPQPQYLQRRRALVAPAD</sequence>